<keyword evidence="4 5" id="KW-0413">Isomerase</keyword>
<dbReference type="GO" id="GO:0160148">
    <property type="term" value="F:tRNA pseudouridine(55) synthase activity"/>
    <property type="evidence" value="ECO:0007669"/>
    <property type="project" value="UniProtKB-EC"/>
</dbReference>
<dbReference type="GeneID" id="58717157"/>
<evidence type="ECO:0000259" key="6">
    <source>
        <dbReference type="Pfam" id="PF01509"/>
    </source>
</evidence>
<dbReference type="GO" id="GO:0031119">
    <property type="term" value="P:tRNA pseudouridine synthesis"/>
    <property type="evidence" value="ECO:0007669"/>
    <property type="project" value="UniProtKB-UniRule"/>
</dbReference>
<evidence type="ECO:0000313" key="8">
    <source>
        <dbReference type="EMBL" id="KGL41615.1"/>
    </source>
</evidence>
<dbReference type="RefSeq" id="WP_036085442.1">
    <property type="nucleotide sequence ID" value="NZ_CBCSHQ010000005.1"/>
</dbReference>
<dbReference type="EC" id="5.4.99.25" evidence="5"/>
<comment type="caution">
    <text evidence="8">The sequence shown here is derived from an EMBL/GenBank/DDBJ whole genome shotgun (WGS) entry which is preliminary data.</text>
</comment>
<dbReference type="SUPFAM" id="SSF55120">
    <property type="entry name" value="Pseudouridine synthase"/>
    <property type="match status" value="1"/>
</dbReference>
<name>A0A099WBY4_9LIST</name>
<protein>
    <recommendedName>
        <fullName evidence="5">tRNA pseudouridine synthase B</fullName>
        <ecNumber evidence="5">5.4.99.25</ecNumber>
    </recommendedName>
    <alternativeName>
        <fullName evidence="5">tRNA pseudouridine(55) synthase</fullName>
        <shortName evidence="5">Psi55 synthase</shortName>
    </alternativeName>
    <alternativeName>
        <fullName evidence="5">tRNA pseudouridylate synthase</fullName>
    </alternativeName>
    <alternativeName>
        <fullName evidence="5">tRNA-uridine isomerase</fullName>
    </alternativeName>
</protein>
<comment type="function">
    <text evidence="5">Responsible for synthesis of pseudouridine from uracil-55 in the psi GC loop of transfer RNAs.</text>
</comment>
<dbReference type="InterPro" id="IPR032819">
    <property type="entry name" value="TruB_C"/>
</dbReference>
<dbReference type="FunFam" id="3.30.2350.10:FF:000011">
    <property type="entry name" value="tRNA pseudouridine synthase B"/>
    <property type="match status" value="1"/>
</dbReference>
<dbReference type="InterPro" id="IPR014780">
    <property type="entry name" value="tRNA_psdUridine_synth_TruB"/>
</dbReference>
<accession>A0A099WBY4</accession>
<feature type="active site" description="Nucleophile" evidence="5">
    <location>
        <position position="38"/>
    </location>
</feature>
<feature type="domain" description="tRNA pseudouridylate synthase B C-terminal" evidence="7">
    <location>
        <begin position="179"/>
        <end position="237"/>
    </location>
</feature>
<evidence type="ECO:0000256" key="3">
    <source>
        <dbReference type="ARBA" id="ARBA00022694"/>
    </source>
</evidence>
<dbReference type="NCBIfam" id="TIGR00431">
    <property type="entry name" value="TruB"/>
    <property type="match status" value="1"/>
</dbReference>
<evidence type="ECO:0000256" key="1">
    <source>
        <dbReference type="ARBA" id="ARBA00000385"/>
    </source>
</evidence>
<comment type="similarity">
    <text evidence="2 5">Belongs to the pseudouridine synthase TruB family. Type 1 subfamily.</text>
</comment>
<organism evidence="8 9">
    <name type="scientific">Listeria booriae</name>
    <dbReference type="NCBI Taxonomy" id="1552123"/>
    <lineage>
        <taxon>Bacteria</taxon>
        <taxon>Bacillati</taxon>
        <taxon>Bacillota</taxon>
        <taxon>Bacilli</taxon>
        <taxon>Bacillales</taxon>
        <taxon>Listeriaceae</taxon>
        <taxon>Listeria</taxon>
    </lineage>
</organism>
<dbReference type="HAMAP" id="MF_01080">
    <property type="entry name" value="TruB_bact"/>
    <property type="match status" value="1"/>
</dbReference>
<dbReference type="InterPro" id="IPR002501">
    <property type="entry name" value="PsdUridine_synth_N"/>
</dbReference>
<dbReference type="InterPro" id="IPR020103">
    <property type="entry name" value="PsdUridine_synth_cat_dom_sf"/>
</dbReference>
<evidence type="ECO:0000313" key="9">
    <source>
        <dbReference type="Proteomes" id="UP000029844"/>
    </source>
</evidence>
<keyword evidence="3 5" id="KW-0819">tRNA processing</keyword>
<dbReference type="Pfam" id="PF01509">
    <property type="entry name" value="TruB_N"/>
    <property type="match status" value="1"/>
</dbReference>
<dbReference type="STRING" id="1552123.EP57_07170"/>
<sequence>MDGIIPLWKEKGMTSHDCVFKLRKILQTKKVGHTGTLDPDVEGVLPICIGRATKLAEYITDEGKVYEATVTLGTATTTEDASGEVVAEKAITETILPIDVEKAAKSFVGTIQQTPPMYSAVKVKGRRLYEYARAGIEVERPIRTVNIYAIDLLKPYTPISPDNNTFRIRIHCGKGTYIRTLAVMIGEKLGYPAHMSELKRTQSGIFTEAQCFTLAEIEALRAKEDEASFLYPLEDGLSDMKKQDISDLVYEKVLNGVVLPEQFIKDRSEGRVALMHNNKLTAIYVQHPERRDFWKPEKVIELRAGKLN</sequence>
<dbReference type="GO" id="GO:0003723">
    <property type="term" value="F:RNA binding"/>
    <property type="evidence" value="ECO:0007669"/>
    <property type="project" value="InterPro"/>
</dbReference>
<dbReference type="AlphaFoldDB" id="A0A099WBY4"/>
<dbReference type="PANTHER" id="PTHR13767">
    <property type="entry name" value="TRNA-PSEUDOURIDINE SYNTHASE"/>
    <property type="match status" value="1"/>
</dbReference>
<dbReference type="Gene3D" id="3.30.2350.10">
    <property type="entry name" value="Pseudouridine synthase"/>
    <property type="match status" value="1"/>
</dbReference>
<keyword evidence="9" id="KW-1185">Reference proteome</keyword>
<dbReference type="EMBL" id="JNFA01000019">
    <property type="protein sequence ID" value="KGL41615.1"/>
    <property type="molecule type" value="Genomic_DNA"/>
</dbReference>
<dbReference type="Pfam" id="PF16198">
    <property type="entry name" value="TruB_C_2"/>
    <property type="match status" value="1"/>
</dbReference>
<dbReference type="CDD" id="cd02573">
    <property type="entry name" value="PseudoU_synth_EcTruB"/>
    <property type="match status" value="1"/>
</dbReference>
<evidence type="ECO:0000259" key="7">
    <source>
        <dbReference type="Pfam" id="PF16198"/>
    </source>
</evidence>
<comment type="catalytic activity">
    <reaction evidence="1 5">
        <text>uridine(55) in tRNA = pseudouridine(55) in tRNA</text>
        <dbReference type="Rhea" id="RHEA:42532"/>
        <dbReference type="Rhea" id="RHEA-COMP:10101"/>
        <dbReference type="Rhea" id="RHEA-COMP:10102"/>
        <dbReference type="ChEBI" id="CHEBI:65314"/>
        <dbReference type="ChEBI" id="CHEBI:65315"/>
        <dbReference type="EC" id="5.4.99.25"/>
    </reaction>
</comment>
<feature type="domain" description="Pseudouridine synthase II N-terminal" evidence="6">
    <location>
        <begin position="23"/>
        <end position="178"/>
    </location>
</feature>
<reference evidence="8 9" key="1">
    <citation type="submission" date="2014-05" db="EMBL/GenBank/DDBJ databases">
        <title>Novel Listeriaceae from food processing environments.</title>
        <authorList>
            <person name="den Bakker H.C."/>
        </authorList>
    </citation>
    <scope>NUCLEOTIDE SEQUENCE [LARGE SCALE GENOMIC DNA]</scope>
    <source>
        <strain evidence="8 9">FSL A5-0281</strain>
    </source>
</reference>
<dbReference type="Proteomes" id="UP000029844">
    <property type="component" value="Unassembled WGS sequence"/>
</dbReference>
<proteinExistence type="inferred from homology"/>
<evidence type="ECO:0000256" key="4">
    <source>
        <dbReference type="ARBA" id="ARBA00023235"/>
    </source>
</evidence>
<evidence type="ECO:0000256" key="5">
    <source>
        <dbReference type="HAMAP-Rule" id="MF_01080"/>
    </source>
</evidence>
<dbReference type="eggNOG" id="COG0130">
    <property type="taxonomic scope" value="Bacteria"/>
</dbReference>
<dbReference type="GO" id="GO:1990481">
    <property type="term" value="P:mRNA pseudouridine synthesis"/>
    <property type="evidence" value="ECO:0007669"/>
    <property type="project" value="TreeGrafter"/>
</dbReference>
<evidence type="ECO:0000256" key="2">
    <source>
        <dbReference type="ARBA" id="ARBA00005642"/>
    </source>
</evidence>
<dbReference type="PANTHER" id="PTHR13767:SF2">
    <property type="entry name" value="PSEUDOURIDYLATE SYNTHASE TRUB1"/>
    <property type="match status" value="1"/>
</dbReference>
<gene>
    <name evidence="5 8" type="primary">truB</name>
    <name evidence="8" type="ORF">EP57_07170</name>
</gene>
<dbReference type="OrthoDB" id="9802309at2"/>